<feature type="transmembrane region" description="Helical" evidence="6">
    <location>
        <begin position="285"/>
        <end position="304"/>
    </location>
</feature>
<feature type="transmembrane region" description="Helical" evidence="6">
    <location>
        <begin position="138"/>
        <end position="162"/>
    </location>
</feature>
<accession>A0AA37UNX7</accession>
<dbReference type="InterPro" id="IPR011701">
    <property type="entry name" value="MFS"/>
</dbReference>
<feature type="domain" description="Major facilitator superfamily (MFS) profile" evidence="7">
    <location>
        <begin position="1"/>
        <end position="397"/>
    </location>
</feature>
<dbReference type="Proteomes" id="UP001157160">
    <property type="component" value="Unassembled WGS sequence"/>
</dbReference>
<feature type="transmembrane region" description="Helical" evidence="6">
    <location>
        <begin position="168"/>
        <end position="187"/>
    </location>
</feature>
<feature type="transmembrane region" description="Helical" evidence="6">
    <location>
        <begin position="220"/>
        <end position="241"/>
    </location>
</feature>
<dbReference type="InterPro" id="IPR051788">
    <property type="entry name" value="MFS_Transporter"/>
</dbReference>
<evidence type="ECO:0000313" key="8">
    <source>
        <dbReference type="EMBL" id="GMA28431.1"/>
    </source>
</evidence>
<reference evidence="8 9" key="1">
    <citation type="journal article" date="2014" name="Int. J. Syst. Evol. Microbiol.">
        <title>Complete genome sequence of Corynebacterium casei LMG S-19264T (=DSM 44701T), isolated from a smear-ripened cheese.</title>
        <authorList>
            <consortium name="US DOE Joint Genome Institute (JGI-PGF)"/>
            <person name="Walter F."/>
            <person name="Albersmeier A."/>
            <person name="Kalinowski J."/>
            <person name="Ruckert C."/>
        </authorList>
    </citation>
    <scope>NUCLEOTIDE SEQUENCE [LARGE SCALE GENOMIC DNA]</scope>
    <source>
        <strain evidence="8 9">NBRC 112289</strain>
    </source>
</reference>
<evidence type="ECO:0000259" key="7">
    <source>
        <dbReference type="PROSITE" id="PS50850"/>
    </source>
</evidence>
<keyword evidence="3 6" id="KW-1133">Transmembrane helix</keyword>
<feature type="region of interest" description="Disordered" evidence="5">
    <location>
        <begin position="399"/>
        <end position="443"/>
    </location>
</feature>
<dbReference type="Gene3D" id="1.20.1250.20">
    <property type="entry name" value="MFS general substrate transporter like domains"/>
    <property type="match status" value="2"/>
</dbReference>
<dbReference type="SUPFAM" id="SSF103473">
    <property type="entry name" value="MFS general substrate transporter"/>
    <property type="match status" value="1"/>
</dbReference>
<evidence type="ECO:0000256" key="6">
    <source>
        <dbReference type="SAM" id="Phobius"/>
    </source>
</evidence>
<evidence type="ECO:0000256" key="2">
    <source>
        <dbReference type="ARBA" id="ARBA00022692"/>
    </source>
</evidence>
<feature type="transmembrane region" description="Helical" evidence="6">
    <location>
        <begin position="106"/>
        <end position="126"/>
    </location>
</feature>
<feature type="transmembrane region" description="Helical" evidence="6">
    <location>
        <begin position="79"/>
        <end position="100"/>
    </location>
</feature>
<dbReference type="PANTHER" id="PTHR23514">
    <property type="entry name" value="BYPASS OF STOP CODON PROTEIN 6"/>
    <property type="match status" value="1"/>
</dbReference>
<name>A0AA37UNX7_9MICO</name>
<sequence length="443" mass="44257">MSTTTLDRADLRRRNALFALFLLPGLGLASWVTRTPDVRDLLGVSTAEMGLVLFGLSVGSMIGILGSGALVSRFGTRPIVILGVTGLVVSLPVIGTGGALGAPVLVALGLAIFGFGMGAGEVAMNVEGAEVERRLARSVLPALHGCFSLGTVIGAVIGMSLTALAFPVLWHLGSVSVLAVVVLLIAIRSVPVGFGKGAPRERGARRDPAARVVLWRDPRLLAIGGIVLAMAFAEGAANDWLPLLMVDGHGFDAALGSAVFAVFAAAMTIGRFTGGFFIARFGRAAVMRVSAIAGAIGIALVVFADHPFVAAASVLLWGLGASLGFPVAISAAGDSGPVAQSAQRVAQAAVVGYLAFLVGPPLLGLLGEEFGLRLAMVVVLVLVAGAVLLAPAVGETRRGAAGTTAPSAPGDAPGDAPAADAPAGDVPAGEAPAGNGPAGDRNG</sequence>
<dbReference type="RefSeq" id="WP_284231771.1">
    <property type="nucleotide sequence ID" value="NZ_BSUL01000001.1"/>
</dbReference>
<evidence type="ECO:0000256" key="5">
    <source>
        <dbReference type="SAM" id="MobiDB-lite"/>
    </source>
</evidence>
<proteinExistence type="predicted"/>
<dbReference type="AlphaFoldDB" id="A0AA37UNX7"/>
<evidence type="ECO:0000256" key="1">
    <source>
        <dbReference type="ARBA" id="ARBA00004651"/>
    </source>
</evidence>
<dbReference type="EMBL" id="BSUL01000001">
    <property type="protein sequence ID" value="GMA28431.1"/>
    <property type="molecule type" value="Genomic_DNA"/>
</dbReference>
<feature type="transmembrane region" description="Helical" evidence="6">
    <location>
        <begin position="53"/>
        <end position="72"/>
    </location>
</feature>
<keyword evidence="2 6" id="KW-0812">Transmembrane</keyword>
<feature type="transmembrane region" description="Helical" evidence="6">
    <location>
        <begin position="253"/>
        <end position="273"/>
    </location>
</feature>
<keyword evidence="4 6" id="KW-0472">Membrane</keyword>
<dbReference type="GO" id="GO:0005886">
    <property type="term" value="C:plasma membrane"/>
    <property type="evidence" value="ECO:0007669"/>
    <property type="project" value="UniProtKB-SubCell"/>
</dbReference>
<dbReference type="PANTHER" id="PTHR23514:SF13">
    <property type="entry name" value="INNER MEMBRANE PROTEIN YBJJ"/>
    <property type="match status" value="1"/>
</dbReference>
<gene>
    <name evidence="8" type="ORF">GCM10025874_16840</name>
</gene>
<protein>
    <submittedName>
        <fullName evidence="8">MFS transporter</fullName>
    </submittedName>
</protein>
<feature type="transmembrane region" description="Helical" evidence="6">
    <location>
        <begin position="370"/>
        <end position="390"/>
    </location>
</feature>
<comment type="subcellular location">
    <subcellularLocation>
        <location evidence="1">Cell membrane</location>
        <topology evidence="1">Multi-pass membrane protein</topology>
    </subcellularLocation>
</comment>
<dbReference type="InterPro" id="IPR036259">
    <property type="entry name" value="MFS_trans_sf"/>
</dbReference>
<keyword evidence="9" id="KW-1185">Reference proteome</keyword>
<dbReference type="InterPro" id="IPR020846">
    <property type="entry name" value="MFS_dom"/>
</dbReference>
<evidence type="ECO:0000256" key="4">
    <source>
        <dbReference type="ARBA" id="ARBA00023136"/>
    </source>
</evidence>
<comment type="caution">
    <text evidence="8">The sequence shown here is derived from an EMBL/GenBank/DDBJ whole genome shotgun (WGS) entry which is preliminary data.</text>
</comment>
<feature type="transmembrane region" description="Helical" evidence="6">
    <location>
        <begin position="345"/>
        <end position="364"/>
    </location>
</feature>
<dbReference type="Pfam" id="PF07690">
    <property type="entry name" value="MFS_1"/>
    <property type="match status" value="1"/>
</dbReference>
<evidence type="ECO:0000256" key="3">
    <source>
        <dbReference type="ARBA" id="ARBA00022989"/>
    </source>
</evidence>
<feature type="transmembrane region" description="Helical" evidence="6">
    <location>
        <begin position="310"/>
        <end position="333"/>
    </location>
</feature>
<dbReference type="PROSITE" id="PS50850">
    <property type="entry name" value="MFS"/>
    <property type="match status" value="1"/>
</dbReference>
<evidence type="ECO:0000313" key="9">
    <source>
        <dbReference type="Proteomes" id="UP001157160"/>
    </source>
</evidence>
<organism evidence="8 9">
    <name type="scientific">Arenivirga flava</name>
    <dbReference type="NCBI Taxonomy" id="1930060"/>
    <lineage>
        <taxon>Bacteria</taxon>
        <taxon>Bacillati</taxon>
        <taxon>Actinomycetota</taxon>
        <taxon>Actinomycetes</taxon>
        <taxon>Micrococcales</taxon>
        <taxon>Microbacteriaceae</taxon>
        <taxon>Arenivirga</taxon>
    </lineage>
</organism>
<dbReference type="GO" id="GO:0022857">
    <property type="term" value="F:transmembrane transporter activity"/>
    <property type="evidence" value="ECO:0007669"/>
    <property type="project" value="InterPro"/>
</dbReference>
<dbReference type="CDD" id="cd17393">
    <property type="entry name" value="MFS_MosC_like"/>
    <property type="match status" value="1"/>
</dbReference>